<dbReference type="PROSITE" id="PS51257">
    <property type="entry name" value="PROKAR_LIPOPROTEIN"/>
    <property type="match status" value="1"/>
</dbReference>
<name>A0A7W6GMD3_9SPHN</name>
<organism evidence="1 2">
    <name type="scientific">Sphingobium fontiphilum</name>
    <dbReference type="NCBI Taxonomy" id="944425"/>
    <lineage>
        <taxon>Bacteria</taxon>
        <taxon>Pseudomonadati</taxon>
        <taxon>Pseudomonadota</taxon>
        <taxon>Alphaproteobacteria</taxon>
        <taxon>Sphingomonadales</taxon>
        <taxon>Sphingomonadaceae</taxon>
        <taxon>Sphingobium</taxon>
    </lineage>
</organism>
<dbReference type="Proteomes" id="UP000552757">
    <property type="component" value="Unassembled WGS sequence"/>
</dbReference>
<reference evidence="1 2" key="1">
    <citation type="submission" date="2020-08" db="EMBL/GenBank/DDBJ databases">
        <title>Genomic Encyclopedia of Type Strains, Phase IV (KMG-IV): sequencing the most valuable type-strain genomes for metagenomic binning, comparative biology and taxonomic classification.</title>
        <authorList>
            <person name="Goeker M."/>
        </authorList>
    </citation>
    <scope>NUCLEOTIDE SEQUENCE [LARGE SCALE GENOMIC DNA]</scope>
    <source>
        <strain evidence="1 2">DSM 29348</strain>
    </source>
</reference>
<sequence length="165" mass="17491">MRYAICIIAVILGGCTNFYPPTSVRKLEPNARYLVSHDSSRRGAWVATDATGKVTSCAEPAPDVALSLSTGLKADISAGGVEANGVDASAASTALALAGRDNVVLLAREALFRICEQQAMGNLTPDQVRGLFKEVFFYMKEIAVAQATKEEAKAKQLEEIAKAAK</sequence>
<dbReference type="AlphaFoldDB" id="A0A7W6GMD3"/>
<evidence type="ECO:0000313" key="1">
    <source>
        <dbReference type="EMBL" id="MBB3981076.1"/>
    </source>
</evidence>
<evidence type="ECO:0000313" key="2">
    <source>
        <dbReference type="Proteomes" id="UP000552757"/>
    </source>
</evidence>
<comment type="caution">
    <text evidence="1">The sequence shown here is derived from an EMBL/GenBank/DDBJ whole genome shotgun (WGS) entry which is preliminary data.</text>
</comment>
<proteinExistence type="predicted"/>
<dbReference type="RefSeq" id="WP_183954035.1">
    <property type="nucleotide sequence ID" value="NZ_JACIEB010000001.1"/>
</dbReference>
<accession>A0A7W6GMD3</accession>
<gene>
    <name evidence="1" type="ORF">GGR44_000707</name>
</gene>
<evidence type="ECO:0008006" key="3">
    <source>
        <dbReference type="Google" id="ProtNLM"/>
    </source>
</evidence>
<dbReference type="EMBL" id="JACIEB010000001">
    <property type="protein sequence ID" value="MBB3981076.1"/>
    <property type="molecule type" value="Genomic_DNA"/>
</dbReference>
<protein>
    <recommendedName>
        <fullName evidence="3">Lipoprotein</fullName>
    </recommendedName>
</protein>
<keyword evidence="2" id="KW-1185">Reference proteome</keyword>